<evidence type="ECO:0000256" key="2">
    <source>
        <dbReference type="ARBA" id="ARBA00022603"/>
    </source>
</evidence>
<dbReference type="EC" id="2.1.1.-" evidence="5"/>
<sequence>MWRRLDLTEINVVLCGDSTEVLRQYPDAFFDSVVCDPPYGLSKEPNITEVLTKWIAGEPYDHGHGGFMGKSWDSFVPHPDLWREVFRVLKPGGHALVFAGTRTQDLMTIALRLGGFGIRDVIEWLYFSGFPKSMDVGKAFDKRAGVLAPRGQGFNVAGQNVQLNQNRELRSDHPDYVPYSPQSELARKWDGWGTALKPAHEPIIVARKPLAGTVAETVEKYGTGAINIDGCRIATDDKMSYSSSKAMGVTSFGTGTTKQHEAGRFPANCVTTDDDAFYSPYFNVTPREVCKKATKADRGAGNTHPTVKPTALMAWLIRLVTPPGGTVLDPFAGSGSTLVAAKREGFGYVGIEREPEYVDIANARTKEAV</sequence>
<accession>A0A268EH03</accession>
<dbReference type="PROSITE" id="PS00092">
    <property type="entry name" value="N6_MTASE"/>
    <property type="match status" value="1"/>
</dbReference>
<evidence type="ECO:0000259" key="6">
    <source>
        <dbReference type="Pfam" id="PF01555"/>
    </source>
</evidence>
<dbReference type="GO" id="GO:0008170">
    <property type="term" value="F:N-methyltransferase activity"/>
    <property type="evidence" value="ECO:0007669"/>
    <property type="project" value="InterPro"/>
</dbReference>
<protein>
    <recommendedName>
        <fullName evidence="5">Methyltransferase</fullName>
        <ecNumber evidence="5">2.1.1.-</ecNumber>
    </recommendedName>
</protein>
<dbReference type="OrthoDB" id="9800801at2"/>
<evidence type="ECO:0000313" key="8">
    <source>
        <dbReference type="Proteomes" id="UP000215596"/>
    </source>
</evidence>
<comment type="similarity">
    <text evidence="1 5">Belongs to the N(4)/N(6)-methyltransferase family.</text>
</comment>
<dbReference type="PANTHER" id="PTHR13370:SF3">
    <property type="entry name" value="TRNA (GUANINE(10)-N2)-METHYLTRANSFERASE HOMOLOG"/>
    <property type="match status" value="1"/>
</dbReference>
<keyword evidence="2" id="KW-0489">Methyltransferase</keyword>
<dbReference type="Gene3D" id="3.40.50.150">
    <property type="entry name" value="Vaccinia Virus protein VP39"/>
    <property type="match status" value="1"/>
</dbReference>
<dbReference type="GO" id="GO:0003677">
    <property type="term" value="F:DNA binding"/>
    <property type="evidence" value="ECO:0007669"/>
    <property type="project" value="InterPro"/>
</dbReference>
<feature type="domain" description="DNA methylase N-4/N-6" evidence="6">
    <location>
        <begin position="31"/>
        <end position="362"/>
    </location>
</feature>
<keyword evidence="3" id="KW-0808">Transferase</keyword>
<evidence type="ECO:0000313" key="7">
    <source>
        <dbReference type="EMBL" id="PAD72427.1"/>
    </source>
</evidence>
<evidence type="ECO:0000256" key="5">
    <source>
        <dbReference type="RuleBase" id="RU362026"/>
    </source>
</evidence>
<comment type="caution">
    <text evidence="7">The sequence shown here is derived from an EMBL/GenBank/DDBJ whole genome shotgun (WGS) entry which is preliminary data.</text>
</comment>
<dbReference type="InterPro" id="IPR002052">
    <property type="entry name" value="DNA_methylase_N6_adenine_CS"/>
</dbReference>
<dbReference type="Pfam" id="PF01555">
    <property type="entry name" value="N6_N4_Mtase"/>
    <property type="match status" value="1"/>
</dbReference>
<dbReference type="InterPro" id="IPR002941">
    <property type="entry name" value="DNA_methylase_N4/N6"/>
</dbReference>
<dbReference type="PANTHER" id="PTHR13370">
    <property type="entry name" value="RNA METHYLASE-RELATED"/>
    <property type="match status" value="1"/>
</dbReference>
<evidence type="ECO:0000256" key="3">
    <source>
        <dbReference type="ARBA" id="ARBA00022679"/>
    </source>
</evidence>
<dbReference type="GO" id="GO:0032259">
    <property type="term" value="P:methylation"/>
    <property type="evidence" value="ECO:0007669"/>
    <property type="project" value="UniProtKB-KW"/>
</dbReference>
<keyword evidence="4" id="KW-0680">Restriction system</keyword>
<dbReference type="GO" id="GO:0009007">
    <property type="term" value="F:site-specific DNA-methyltransferase (adenine-specific) activity"/>
    <property type="evidence" value="ECO:0007669"/>
    <property type="project" value="TreeGrafter"/>
</dbReference>
<dbReference type="Proteomes" id="UP000215596">
    <property type="component" value="Unassembled WGS sequence"/>
</dbReference>
<dbReference type="SUPFAM" id="SSF53335">
    <property type="entry name" value="S-adenosyl-L-methionine-dependent methyltransferases"/>
    <property type="match status" value="1"/>
</dbReference>
<dbReference type="AlphaFoldDB" id="A0A268EH03"/>
<dbReference type="InterPro" id="IPR001091">
    <property type="entry name" value="RM_Methyltransferase"/>
</dbReference>
<dbReference type="PRINTS" id="PR00508">
    <property type="entry name" value="S21N4MTFRASE"/>
</dbReference>
<reference evidence="7 8" key="1">
    <citation type="submission" date="2017-07" db="EMBL/GenBank/DDBJ databases">
        <title>Isolation and whole genome analysis of endospore-forming bacteria from heroin.</title>
        <authorList>
            <person name="Kalinowski J."/>
            <person name="Ahrens B."/>
            <person name="Al-Dilaimi A."/>
            <person name="Winkler A."/>
            <person name="Wibberg D."/>
            <person name="Schleenbecker U."/>
            <person name="Ruckert C."/>
            <person name="Wolfel R."/>
            <person name="Grass G."/>
        </authorList>
    </citation>
    <scope>NUCLEOTIDE SEQUENCE [LARGE SCALE GENOMIC DNA]</scope>
    <source>
        <strain evidence="7 8">7537-G1</strain>
    </source>
</reference>
<gene>
    <name evidence="7" type="ORF">CHH67_22565</name>
</gene>
<dbReference type="EMBL" id="NPBY01000079">
    <property type="protein sequence ID" value="PAD72427.1"/>
    <property type="molecule type" value="Genomic_DNA"/>
</dbReference>
<dbReference type="GO" id="GO:0005737">
    <property type="term" value="C:cytoplasm"/>
    <property type="evidence" value="ECO:0007669"/>
    <property type="project" value="TreeGrafter"/>
</dbReference>
<evidence type="ECO:0000256" key="4">
    <source>
        <dbReference type="ARBA" id="ARBA00022747"/>
    </source>
</evidence>
<proteinExistence type="inferred from homology"/>
<organism evidence="7 8">
    <name type="scientific">Paenibacillus campinasensis</name>
    <dbReference type="NCBI Taxonomy" id="66347"/>
    <lineage>
        <taxon>Bacteria</taxon>
        <taxon>Bacillati</taxon>
        <taxon>Bacillota</taxon>
        <taxon>Bacilli</taxon>
        <taxon>Bacillales</taxon>
        <taxon>Paenibacillaceae</taxon>
        <taxon>Paenibacillus</taxon>
    </lineage>
</organism>
<name>A0A268EH03_9BACL</name>
<dbReference type="GO" id="GO:0009307">
    <property type="term" value="P:DNA restriction-modification system"/>
    <property type="evidence" value="ECO:0007669"/>
    <property type="project" value="UniProtKB-KW"/>
</dbReference>
<evidence type="ECO:0000256" key="1">
    <source>
        <dbReference type="ARBA" id="ARBA00006594"/>
    </source>
</evidence>
<dbReference type="InterPro" id="IPR029063">
    <property type="entry name" value="SAM-dependent_MTases_sf"/>
</dbReference>